<dbReference type="InterPro" id="IPR022642">
    <property type="entry name" value="CheR_C"/>
</dbReference>
<dbReference type="SUPFAM" id="SSF53335">
    <property type="entry name" value="S-adenosyl-L-methionine-dependent methyltransferases"/>
    <property type="match status" value="1"/>
</dbReference>
<comment type="caution">
    <text evidence="7">The sequence shown here is derived from an EMBL/GenBank/DDBJ whole genome shotgun (WGS) entry which is preliminary data.</text>
</comment>
<dbReference type="SMART" id="SM00138">
    <property type="entry name" value="MeTrc"/>
    <property type="match status" value="1"/>
</dbReference>
<name>A0ABV6G7Y8_9GAMM</name>
<dbReference type="Gene3D" id="3.40.50.150">
    <property type="entry name" value="Vaccinia Virus protein VP39"/>
    <property type="match status" value="1"/>
</dbReference>
<dbReference type="PROSITE" id="PS50123">
    <property type="entry name" value="CHER"/>
    <property type="match status" value="1"/>
</dbReference>
<dbReference type="EMBL" id="JBHLVX010000060">
    <property type="protein sequence ID" value="MFC0269526.1"/>
    <property type="molecule type" value="Genomic_DNA"/>
</dbReference>
<dbReference type="Pfam" id="PF03705">
    <property type="entry name" value="CheR_N"/>
    <property type="match status" value="1"/>
</dbReference>
<comment type="function">
    <text evidence="5">Methylation of the membrane-bound methyl-accepting chemotaxis proteins (MCP) to form gamma-glutamyl methyl ester residues in MCP.</text>
</comment>
<evidence type="ECO:0000259" key="6">
    <source>
        <dbReference type="PROSITE" id="PS50123"/>
    </source>
</evidence>
<dbReference type="PIRSF" id="PIRSF000410">
    <property type="entry name" value="CheR"/>
    <property type="match status" value="1"/>
</dbReference>
<dbReference type="SUPFAM" id="SSF47757">
    <property type="entry name" value="Chemotaxis receptor methyltransferase CheR, N-terminal domain"/>
    <property type="match status" value="1"/>
</dbReference>
<dbReference type="GO" id="GO:0008168">
    <property type="term" value="F:methyltransferase activity"/>
    <property type="evidence" value="ECO:0007669"/>
    <property type="project" value="UniProtKB-KW"/>
</dbReference>
<keyword evidence="2 5" id="KW-0489">Methyltransferase</keyword>
<accession>A0ABV6G7Y8</accession>
<dbReference type="InterPro" id="IPR029063">
    <property type="entry name" value="SAM-dependent_MTases_sf"/>
</dbReference>
<dbReference type="Gene3D" id="1.10.155.10">
    <property type="entry name" value="Chemotaxis receptor methyltransferase CheR, N-terminal domain"/>
    <property type="match status" value="1"/>
</dbReference>
<dbReference type="EC" id="2.1.1.80" evidence="5"/>
<dbReference type="PANTHER" id="PTHR24422:SF10">
    <property type="entry name" value="CHEMOTAXIS PROTEIN METHYLTRANSFERASE 2"/>
    <property type="match status" value="1"/>
</dbReference>
<organism evidence="7 8">
    <name type="scientific">Kushneria aurantia</name>
    <dbReference type="NCBI Taxonomy" id="504092"/>
    <lineage>
        <taxon>Bacteria</taxon>
        <taxon>Pseudomonadati</taxon>
        <taxon>Pseudomonadota</taxon>
        <taxon>Gammaproteobacteria</taxon>
        <taxon>Oceanospirillales</taxon>
        <taxon>Halomonadaceae</taxon>
        <taxon>Kushneria</taxon>
    </lineage>
</organism>
<evidence type="ECO:0000256" key="3">
    <source>
        <dbReference type="ARBA" id="ARBA00022679"/>
    </source>
</evidence>
<dbReference type="InterPro" id="IPR022641">
    <property type="entry name" value="CheR_N"/>
</dbReference>
<feature type="domain" description="CheR-type methyltransferase" evidence="6">
    <location>
        <begin position="8"/>
        <end position="278"/>
    </location>
</feature>
<dbReference type="Pfam" id="PF01739">
    <property type="entry name" value="CheR"/>
    <property type="match status" value="1"/>
</dbReference>
<evidence type="ECO:0000256" key="5">
    <source>
        <dbReference type="PIRNR" id="PIRNR000410"/>
    </source>
</evidence>
<dbReference type="InterPro" id="IPR026024">
    <property type="entry name" value="Chemotaxis_MeTrfase_CheR"/>
</dbReference>
<proteinExistence type="predicted"/>
<evidence type="ECO:0000313" key="8">
    <source>
        <dbReference type="Proteomes" id="UP001589814"/>
    </source>
</evidence>
<dbReference type="PANTHER" id="PTHR24422">
    <property type="entry name" value="CHEMOTAXIS PROTEIN METHYLTRANSFERASE"/>
    <property type="match status" value="1"/>
</dbReference>
<dbReference type="InterPro" id="IPR036804">
    <property type="entry name" value="CheR_N_sf"/>
</dbReference>
<dbReference type="InterPro" id="IPR050903">
    <property type="entry name" value="Bact_Chemotaxis_MeTrfase"/>
</dbReference>
<evidence type="ECO:0000256" key="2">
    <source>
        <dbReference type="ARBA" id="ARBA00022603"/>
    </source>
</evidence>
<dbReference type="Proteomes" id="UP001589814">
    <property type="component" value="Unassembled WGS sequence"/>
</dbReference>
<dbReference type="RefSeq" id="WP_019951161.1">
    <property type="nucleotide sequence ID" value="NZ_JBHLVX010000060.1"/>
</dbReference>
<evidence type="ECO:0000313" key="7">
    <source>
        <dbReference type="EMBL" id="MFC0269526.1"/>
    </source>
</evidence>
<dbReference type="GO" id="GO:0032259">
    <property type="term" value="P:methylation"/>
    <property type="evidence" value="ECO:0007669"/>
    <property type="project" value="UniProtKB-KW"/>
</dbReference>
<evidence type="ECO:0000256" key="1">
    <source>
        <dbReference type="ARBA" id="ARBA00001541"/>
    </source>
</evidence>
<reference evidence="7 8" key="1">
    <citation type="submission" date="2024-09" db="EMBL/GenBank/DDBJ databases">
        <authorList>
            <person name="Sun Q."/>
            <person name="Mori K."/>
        </authorList>
    </citation>
    <scope>NUCLEOTIDE SEQUENCE [LARGE SCALE GENOMIC DNA]</scope>
    <source>
        <strain evidence="7 8">CCM 7415</strain>
    </source>
</reference>
<protein>
    <recommendedName>
        <fullName evidence="5">Chemotaxis protein methyltransferase</fullName>
        <ecNumber evidence="5">2.1.1.80</ecNumber>
    </recommendedName>
</protein>
<gene>
    <name evidence="7" type="ORF">ACFFHW_16285</name>
</gene>
<evidence type="ECO:0000256" key="4">
    <source>
        <dbReference type="ARBA" id="ARBA00022691"/>
    </source>
</evidence>
<dbReference type="PRINTS" id="PR00996">
    <property type="entry name" value="CHERMTFRASE"/>
</dbReference>
<keyword evidence="4 5" id="KW-0949">S-adenosyl-L-methionine</keyword>
<keyword evidence="3 5" id="KW-0808">Transferase</keyword>
<sequence>MAETMHSLRKTAVTLSDADFGRFRDYFYRRTGIYFEDSKRYFVDKRLLERMRLTGHEEFRGYFAALRFRAVGDEFQNLVNAMTVNETYFMRERYQFDCLVEEVLEEVMRRREGSRPIRIWVIPSSTGEEPYSLALTLLSRWPLIDSVDVEIVASDIDTSVLERARLGVYTGRSLQHVDSELRRRYFNELGGGRWQIADFIRDAVSFSRVNLLEPEHLRGYRDFDIILCRNLLIYFDDASRRRAASILYDALDEGGFIFLGHSESMSRISSSYQVRRFKHALVYQKPWKRPRSEP</sequence>
<keyword evidence="8" id="KW-1185">Reference proteome</keyword>
<dbReference type="InterPro" id="IPR000780">
    <property type="entry name" value="CheR_MeTrfase"/>
</dbReference>
<comment type="catalytic activity">
    <reaction evidence="1 5">
        <text>L-glutamyl-[protein] + S-adenosyl-L-methionine = [protein]-L-glutamate 5-O-methyl ester + S-adenosyl-L-homocysteine</text>
        <dbReference type="Rhea" id="RHEA:24452"/>
        <dbReference type="Rhea" id="RHEA-COMP:10208"/>
        <dbReference type="Rhea" id="RHEA-COMP:10311"/>
        <dbReference type="ChEBI" id="CHEBI:29973"/>
        <dbReference type="ChEBI" id="CHEBI:57856"/>
        <dbReference type="ChEBI" id="CHEBI:59789"/>
        <dbReference type="ChEBI" id="CHEBI:82795"/>
        <dbReference type="EC" id="2.1.1.80"/>
    </reaction>
</comment>